<keyword evidence="11" id="KW-1185">Reference proteome</keyword>
<evidence type="ECO:0000256" key="6">
    <source>
        <dbReference type="ARBA" id="ARBA00022679"/>
    </source>
</evidence>
<dbReference type="EC" id="2.4.1.25" evidence="3"/>
<comment type="caution">
    <text evidence="10">The sequence shown here is derived from an EMBL/GenBank/DDBJ whole genome shotgun (WGS) entry which is preliminary data.</text>
</comment>
<evidence type="ECO:0000313" key="10">
    <source>
        <dbReference type="EMBL" id="RDY31621.1"/>
    </source>
</evidence>
<organism evidence="10 11">
    <name type="scientific">Lachnotalea glycerini</name>
    <dbReference type="NCBI Taxonomy" id="1763509"/>
    <lineage>
        <taxon>Bacteria</taxon>
        <taxon>Bacillati</taxon>
        <taxon>Bacillota</taxon>
        <taxon>Clostridia</taxon>
        <taxon>Lachnospirales</taxon>
        <taxon>Lachnospiraceae</taxon>
        <taxon>Lachnotalea</taxon>
    </lineage>
</organism>
<accession>A0A371JFU2</accession>
<evidence type="ECO:0000256" key="8">
    <source>
        <dbReference type="ARBA" id="ARBA00031423"/>
    </source>
</evidence>
<evidence type="ECO:0000313" key="11">
    <source>
        <dbReference type="Proteomes" id="UP000216411"/>
    </source>
</evidence>
<comment type="similarity">
    <text evidence="2">Belongs to the disproportionating enzyme family.</text>
</comment>
<protein>
    <recommendedName>
        <fullName evidence="4">4-alpha-glucanotransferase</fullName>
        <ecNumber evidence="3">2.4.1.25</ecNumber>
    </recommendedName>
    <alternativeName>
        <fullName evidence="8">Amylomaltase</fullName>
    </alternativeName>
    <alternativeName>
        <fullName evidence="9">Disproportionating enzyme</fullName>
    </alternativeName>
</protein>
<dbReference type="AlphaFoldDB" id="A0A371JFU2"/>
<dbReference type="Proteomes" id="UP000216411">
    <property type="component" value="Unassembled WGS sequence"/>
</dbReference>
<dbReference type="EMBL" id="NOKA02000012">
    <property type="protein sequence ID" value="RDY31621.1"/>
    <property type="molecule type" value="Genomic_DNA"/>
</dbReference>
<dbReference type="OrthoDB" id="9811841at2"/>
<dbReference type="InterPro" id="IPR017853">
    <property type="entry name" value="GH"/>
</dbReference>
<evidence type="ECO:0000256" key="9">
    <source>
        <dbReference type="ARBA" id="ARBA00031501"/>
    </source>
</evidence>
<dbReference type="SUPFAM" id="SSF51445">
    <property type="entry name" value="(Trans)glycosidases"/>
    <property type="match status" value="1"/>
</dbReference>
<comment type="catalytic activity">
    <reaction evidence="1">
        <text>Transfers a segment of a (1-&gt;4)-alpha-D-glucan to a new position in an acceptor, which may be glucose or a (1-&gt;4)-alpha-D-glucan.</text>
        <dbReference type="EC" id="2.4.1.25"/>
    </reaction>
</comment>
<sequence>MREAGILLPLSSLPSDYGVGDMGKFSYWLDRIAYNSKLFDILRIDHFRAFDTYWKIPAACETAVKGEWEEAPGYEVLEQIVKTCRETEIVVEDLGDLREEVHILKKHYGLKGMKILQFTFDPKGNNNSIKDTINMAVYTGSHDNQTIKGWYLSQSKKNQKEIKKVLSNLGYKDRRISRRFVRLTLDSIAETAILPLQDVINLGDEGRINIPGSLGPPNWEWKLKNFKRFKKEVKILKKLNLSSKRFVVPSERNVYVRKDFT</sequence>
<dbReference type="GO" id="GO:0004134">
    <property type="term" value="F:4-alpha-glucanotransferase activity"/>
    <property type="evidence" value="ECO:0007669"/>
    <property type="project" value="UniProtKB-EC"/>
</dbReference>
<evidence type="ECO:0000256" key="3">
    <source>
        <dbReference type="ARBA" id="ARBA00012560"/>
    </source>
</evidence>
<evidence type="ECO:0000256" key="1">
    <source>
        <dbReference type="ARBA" id="ARBA00000439"/>
    </source>
</evidence>
<name>A0A371JFU2_9FIRM</name>
<dbReference type="PANTHER" id="PTHR32438">
    <property type="entry name" value="4-ALPHA-GLUCANOTRANSFERASE DPE1, CHLOROPLASTIC/AMYLOPLASTIC"/>
    <property type="match status" value="1"/>
</dbReference>
<evidence type="ECO:0000256" key="7">
    <source>
        <dbReference type="ARBA" id="ARBA00023277"/>
    </source>
</evidence>
<gene>
    <name evidence="10" type="ORF">CG710_008480</name>
</gene>
<keyword evidence="6" id="KW-0808">Transferase</keyword>
<evidence type="ECO:0000256" key="4">
    <source>
        <dbReference type="ARBA" id="ARBA00020295"/>
    </source>
</evidence>
<dbReference type="Pfam" id="PF02446">
    <property type="entry name" value="Glyco_hydro_77"/>
    <property type="match status" value="1"/>
</dbReference>
<keyword evidence="5" id="KW-0328">Glycosyltransferase</keyword>
<proteinExistence type="inferred from homology"/>
<dbReference type="Gene3D" id="3.20.20.80">
    <property type="entry name" value="Glycosidases"/>
    <property type="match status" value="1"/>
</dbReference>
<dbReference type="InterPro" id="IPR003385">
    <property type="entry name" value="Glyco_hydro_77"/>
</dbReference>
<evidence type="ECO:0000256" key="2">
    <source>
        <dbReference type="ARBA" id="ARBA00005684"/>
    </source>
</evidence>
<reference evidence="10 11" key="1">
    <citation type="journal article" date="2017" name="Genome Announc.">
        <title>Draft Genome Sequence of a Sporulating and Motile Strain of Lachnotalea glycerini Isolated from Water in Quebec City, Canada.</title>
        <authorList>
            <person name="Maheux A.F."/>
            <person name="Boudreau D.K."/>
            <person name="Berube E."/>
            <person name="Boissinot M."/>
            <person name="Raymond F."/>
            <person name="Brodeur S."/>
            <person name="Corbeil J."/>
            <person name="Isabel S."/>
            <person name="Omar R.F."/>
            <person name="Bergeron M.G."/>
        </authorList>
    </citation>
    <scope>NUCLEOTIDE SEQUENCE [LARGE SCALE GENOMIC DNA]</scope>
    <source>
        <strain evidence="10 11">CCRI-19302</strain>
    </source>
</reference>
<dbReference type="GO" id="GO:0005975">
    <property type="term" value="P:carbohydrate metabolic process"/>
    <property type="evidence" value="ECO:0007669"/>
    <property type="project" value="InterPro"/>
</dbReference>
<dbReference type="RefSeq" id="WP_094378467.1">
    <property type="nucleotide sequence ID" value="NZ_NOKA02000012.1"/>
</dbReference>
<keyword evidence="7" id="KW-0119">Carbohydrate metabolism</keyword>
<evidence type="ECO:0000256" key="5">
    <source>
        <dbReference type="ARBA" id="ARBA00022676"/>
    </source>
</evidence>
<dbReference type="PANTHER" id="PTHR32438:SF5">
    <property type="entry name" value="4-ALPHA-GLUCANOTRANSFERASE DPE1, CHLOROPLASTIC_AMYLOPLASTIC"/>
    <property type="match status" value="1"/>
</dbReference>